<dbReference type="OrthoDB" id="9811471at2"/>
<dbReference type="InterPro" id="IPR020556">
    <property type="entry name" value="Amidase_CS"/>
</dbReference>
<dbReference type="SUPFAM" id="SSF75304">
    <property type="entry name" value="Amidase signature (AS) enzymes"/>
    <property type="match status" value="1"/>
</dbReference>
<proteinExistence type="predicted"/>
<dbReference type="PANTHER" id="PTHR11895">
    <property type="entry name" value="TRANSAMIDASE"/>
    <property type="match status" value="1"/>
</dbReference>
<dbReference type="Pfam" id="PF01425">
    <property type="entry name" value="Amidase"/>
    <property type="match status" value="1"/>
</dbReference>
<name>A0A1Y0IFE8_9GAMM</name>
<dbReference type="InterPro" id="IPR000120">
    <property type="entry name" value="Amidase"/>
</dbReference>
<dbReference type="Proteomes" id="UP000196027">
    <property type="component" value="Chromosome"/>
</dbReference>
<organism evidence="3 4">
    <name type="scientific">Oleiphilus messinensis</name>
    <dbReference type="NCBI Taxonomy" id="141451"/>
    <lineage>
        <taxon>Bacteria</taxon>
        <taxon>Pseudomonadati</taxon>
        <taxon>Pseudomonadota</taxon>
        <taxon>Gammaproteobacteria</taxon>
        <taxon>Oceanospirillales</taxon>
        <taxon>Oleiphilaceae</taxon>
        <taxon>Oleiphilus</taxon>
    </lineage>
</organism>
<dbReference type="PROSITE" id="PS00571">
    <property type="entry name" value="AMIDASES"/>
    <property type="match status" value="1"/>
</dbReference>
<sequence>MNTKATGYRLKSVDVPAVWGRTLKSLVTLVESNYTPTLVIQQLLKQGGIDALRNFTPETSPRMMPFHPGVKSPRKQDIEQARETFLSRYGEGLAAPDENHGYPPVTVADYAHAYRTGSTTPAEVAERLIKRLQSQSADINAIINFNEQHIRLQAQESARRLKENATRSPLEGVPVAVKDELDALPYATSVGTQIYGSDHSASDDATVVARLRDAGALIIGKANMQEIGIGVTGANPHFGVCRNPYDTDYHTGGSSSGSAAATASGLCPIAIAADGGGSVRIPAAFCGQVGLKATWARISEHGAAPLCWSLAHIGPIAATVDDTALAYLLMAGPDEQDPWTQSQPPVHLHDYFNDDLHGLKVGVYHPWFQHASEEIVDACQNGLAALKAQGALIKDAHINFLEEQRVAHVVSISTEMMNAVQAAYREDRTRFALDTRLNLGLSRHFTAHDYIQAQRVRQLAMNEFATAFKDVDVIATPTTGIVAPKINSKALPDGESNITDLSAIMRFVTPANLTGLPAITVPCGYTQSGLPIGLQLMGRAWEEHTLLRLARIVEGQFKRVRPMVYTDLLND</sequence>
<dbReference type="KEGG" id="ome:OLMES_4086"/>
<reference evidence="3 4" key="1">
    <citation type="submission" date="2017-05" db="EMBL/GenBank/DDBJ databases">
        <title>Genomic insights into alkan degradation activity of Oleiphilus messinensis.</title>
        <authorList>
            <person name="Kozyavkin S.A."/>
            <person name="Slesarev A.I."/>
            <person name="Golyshin P.N."/>
            <person name="Korzhenkov A."/>
            <person name="Golyshina O.N."/>
            <person name="Toshchakov S.V."/>
        </authorList>
    </citation>
    <scope>NUCLEOTIDE SEQUENCE [LARGE SCALE GENOMIC DNA]</scope>
    <source>
        <strain evidence="3 4">ME102</strain>
    </source>
</reference>
<evidence type="ECO:0000313" key="3">
    <source>
        <dbReference type="EMBL" id="ARU58103.1"/>
    </source>
</evidence>
<evidence type="ECO:0000256" key="1">
    <source>
        <dbReference type="SAM" id="MobiDB-lite"/>
    </source>
</evidence>
<dbReference type="InterPro" id="IPR023631">
    <property type="entry name" value="Amidase_dom"/>
</dbReference>
<gene>
    <name evidence="3" type="ORF">OLMES_4086</name>
</gene>
<evidence type="ECO:0000259" key="2">
    <source>
        <dbReference type="Pfam" id="PF01425"/>
    </source>
</evidence>
<evidence type="ECO:0000313" key="4">
    <source>
        <dbReference type="Proteomes" id="UP000196027"/>
    </source>
</evidence>
<dbReference type="RefSeq" id="WP_087464585.1">
    <property type="nucleotide sequence ID" value="NZ_CP021425.1"/>
</dbReference>
<dbReference type="GO" id="GO:0016740">
    <property type="term" value="F:transferase activity"/>
    <property type="evidence" value="ECO:0007669"/>
    <property type="project" value="UniProtKB-KW"/>
</dbReference>
<feature type="region of interest" description="Disordered" evidence="1">
    <location>
        <begin position="56"/>
        <end position="76"/>
    </location>
</feature>
<feature type="domain" description="Amidase" evidence="2">
    <location>
        <begin position="123"/>
        <end position="547"/>
    </location>
</feature>
<dbReference type="EMBL" id="CP021425">
    <property type="protein sequence ID" value="ARU58103.1"/>
    <property type="molecule type" value="Genomic_DNA"/>
</dbReference>
<dbReference type="PANTHER" id="PTHR11895:SF67">
    <property type="entry name" value="AMIDASE DOMAIN-CONTAINING PROTEIN"/>
    <property type="match status" value="1"/>
</dbReference>
<dbReference type="InterPro" id="IPR036928">
    <property type="entry name" value="AS_sf"/>
</dbReference>
<protein>
    <submittedName>
        <fullName evidence="3">Asp-tRNAAsn/Glu-tRNAGln amidotransferase subunit A-like protein</fullName>
    </submittedName>
</protein>
<keyword evidence="3" id="KW-0808">Transferase</keyword>
<dbReference type="Gene3D" id="3.90.1300.10">
    <property type="entry name" value="Amidase signature (AS) domain"/>
    <property type="match status" value="1"/>
</dbReference>
<keyword evidence="4" id="KW-1185">Reference proteome</keyword>
<accession>A0A1Y0IFE8</accession>
<dbReference type="AlphaFoldDB" id="A0A1Y0IFE8"/>